<dbReference type="RefSeq" id="WP_072974495.1">
    <property type="nucleotide sequence ID" value="NZ_FQTY01000004.1"/>
</dbReference>
<evidence type="ECO:0000259" key="2">
    <source>
        <dbReference type="Pfam" id="PF13739"/>
    </source>
</evidence>
<dbReference type="Pfam" id="PF11738">
    <property type="entry name" value="DUF3298"/>
    <property type="match status" value="1"/>
</dbReference>
<evidence type="ECO:0008006" key="5">
    <source>
        <dbReference type="Google" id="ProtNLM"/>
    </source>
</evidence>
<evidence type="ECO:0000259" key="1">
    <source>
        <dbReference type="Pfam" id="PF11738"/>
    </source>
</evidence>
<dbReference type="Pfam" id="PF13739">
    <property type="entry name" value="PdaC"/>
    <property type="match status" value="1"/>
</dbReference>
<dbReference type="AlphaFoldDB" id="A0A1M4V210"/>
<sequence>MIENIFPIEIKTLKLDMNRLEIYYPQIYGLENIYVEDRMNNSILEAMYNQIAQQGYYENPETYINGTWELKNNDKGILSLTLINYAFSGGAHGLTIVKGLTFDIKNGRQYELKDLFKPESNYIKVLSEEVEEQIEDRNIQTLEEFKSIKPNQDFYIADLSLTIFFQEYEIAPYSYGILYFPISIYEIQDIIDENGPLGIMIS</sequence>
<keyword evidence="4" id="KW-1185">Reference proteome</keyword>
<name>A0A1M4V210_9FIRM</name>
<dbReference type="STRING" id="1123404.SAMN02745784_01305"/>
<dbReference type="Proteomes" id="UP000184114">
    <property type="component" value="Unassembled WGS sequence"/>
</dbReference>
<evidence type="ECO:0000313" key="3">
    <source>
        <dbReference type="EMBL" id="SHE62942.1"/>
    </source>
</evidence>
<organism evidence="3 4">
    <name type="scientific">Tissierella praeacuta DSM 18095</name>
    <dbReference type="NCBI Taxonomy" id="1123404"/>
    <lineage>
        <taxon>Bacteria</taxon>
        <taxon>Bacillati</taxon>
        <taxon>Bacillota</taxon>
        <taxon>Tissierellia</taxon>
        <taxon>Tissierellales</taxon>
        <taxon>Tissierellaceae</taxon>
        <taxon>Tissierella</taxon>
    </lineage>
</organism>
<reference evidence="4" key="1">
    <citation type="submission" date="2016-11" db="EMBL/GenBank/DDBJ databases">
        <authorList>
            <person name="Varghese N."/>
            <person name="Submissions S."/>
        </authorList>
    </citation>
    <scope>NUCLEOTIDE SEQUENCE [LARGE SCALE GENOMIC DNA]</scope>
    <source>
        <strain evidence="4">DSM 18095</strain>
    </source>
</reference>
<feature type="domain" description="DUF3298" evidence="1">
    <location>
        <begin position="113"/>
        <end position="183"/>
    </location>
</feature>
<dbReference type="EMBL" id="FQTY01000004">
    <property type="protein sequence ID" value="SHE62942.1"/>
    <property type="molecule type" value="Genomic_DNA"/>
</dbReference>
<accession>A0A1M4V210</accession>
<dbReference type="Gene3D" id="3.30.565.40">
    <property type="entry name" value="Fervidobacterium nodosum Rt17-B1 like"/>
    <property type="match status" value="1"/>
</dbReference>
<protein>
    <recommendedName>
        <fullName evidence="5">DUF3298 domain-containing protein</fullName>
    </recommendedName>
</protein>
<dbReference type="InterPro" id="IPR037126">
    <property type="entry name" value="PdaC/RsiV-like_sf"/>
</dbReference>
<evidence type="ECO:0000313" key="4">
    <source>
        <dbReference type="Proteomes" id="UP000184114"/>
    </source>
</evidence>
<dbReference type="InterPro" id="IPR025303">
    <property type="entry name" value="PdaC"/>
</dbReference>
<feature type="domain" description="Deacetylase PdaC" evidence="2">
    <location>
        <begin position="19"/>
        <end position="95"/>
    </location>
</feature>
<gene>
    <name evidence="3" type="ORF">SAMN02745784_01305</name>
</gene>
<dbReference type="GeneID" id="90995671"/>
<proteinExistence type="predicted"/>
<dbReference type="Gene3D" id="3.90.640.20">
    <property type="entry name" value="Heat-shock cognate protein, ATPase"/>
    <property type="match status" value="1"/>
</dbReference>
<dbReference type="InterPro" id="IPR021729">
    <property type="entry name" value="DUF3298"/>
</dbReference>